<keyword evidence="1" id="KW-1185">Reference proteome</keyword>
<reference evidence="2" key="1">
    <citation type="submission" date="2016-11" db="UniProtKB">
        <authorList>
            <consortium name="WormBaseParasite"/>
        </authorList>
    </citation>
    <scope>IDENTIFICATION</scope>
</reference>
<name>A0A1I7YB08_9BILA</name>
<dbReference type="Proteomes" id="UP000095287">
    <property type="component" value="Unplaced"/>
</dbReference>
<dbReference type="WBParaSite" id="L893_g14463.t1">
    <property type="protein sequence ID" value="L893_g14463.t1"/>
    <property type="gene ID" value="L893_g14463"/>
</dbReference>
<dbReference type="AlphaFoldDB" id="A0A1I7YB08"/>
<evidence type="ECO:0000313" key="1">
    <source>
        <dbReference type="Proteomes" id="UP000095287"/>
    </source>
</evidence>
<accession>A0A1I7YB08</accession>
<protein>
    <submittedName>
        <fullName evidence="2">F-box domain-containing protein</fullName>
    </submittedName>
</protein>
<evidence type="ECO:0000313" key="2">
    <source>
        <dbReference type="WBParaSite" id="L893_g14463.t1"/>
    </source>
</evidence>
<sequence>MDQSRTVESMEAPPERPTNEAAAEEALSNDFAALSLDIIYDVLAQRRSWKLGQLCQLAEIDGPWSDLVRRKFYVSGDLGKLRYYGFDPDKEYGSVLTPDELKDFYIARVYISDNYPNPFDKYFPVAENFFDYLWIWLDDLSTIPPALLNNIRTRLSALIISQHEVLRGLEKSNFLSEEADH</sequence>
<proteinExistence type="predicted"/>
<organism evidence="1 2">
    <name type="scientific">Steinernema glaseri</name>
    <dbReference type="NCBI Taxonomy" id="37863"/>
    <lineage>
        <taxon>Eukaryota</taxon>
        <taxon>Metazoa</taxon>
        <taxon>Ecdysozoa</taxon>
        <taxon>Nematoda</taxon>
        <taxon>Chromadorea</taxon>
        <taxon>Rhabditida</taxon>
        <taxon>Tylenchina</taxon>
        <taxon>Panagrolaimomorpha</taxon>
        <taxon>Strongyloidoidea</taxon>
        <taxon>Steinernematidae</taxon>
        <taxon>Steinernema</taxon>
    </lineage>
</organism>